<dbReference type="GO" id="GO:0005524">
    <property type="term" value="F:ATP binding"/>
    <property type="evidence" value="ECO:0007669"/>
    <property type="project" value="UniProtKB-KW"/>
</dbReference>
<gene>
    <name evidence="8" type="ORF">EVA_18445</name>
</gene>
<sequence>TTAMLRELSAGLITIHGQHDSHSLTDPACHLAVLDAFAQNEKEYANYRDVYKRLIAVKRRADALQMDEIEKQHRIDLLRFELDEIEAAALKPGEEEQLAERRQVISNVKSILEQVNEAHAALAGVDEFDGAADLIGKASGNLESAATLDSTLQESSEKLTELYYSVREIAADLADRLENYGFDGGELDHIET</sequence>
<proteinExistence type="inferred from homology"/>
<accession>J9FG93</accession>
<dbReference type="Gene3D" id="3.40.50.300">
    <property type="entry name" value="P-loop containing nucleotide triphosphate hydrolases"/>
    <property type="match status" value="1"/>
</dbReference>
<dbReference type="AlphaFoldDB" id="J9FG93"/>
<dbReference type="InterPro" id="IPR027417">
    <property type="entry name" value="P-loop_NTPase"/>
</dbReference>
<dbReference type="InterPro" id="IPR004604">
    <property type="entry name" value="DNA_recomb/repair_RecN"/>
</dbReference>
<protein>
    <recommendedName>
        <fullName evidence="2">DNA repair protein RecN</fullName>
    </recommendedName>
    <alternativeName>
        <fullName evidence="7">Recombination protein N</fullName>
    </alternativeName>
</protein>
<keyword evidence="3" id="KW-0547">Nucleotide-binding</keyword>
<reference evidence="8" key="1">
    <citation type="journal article" date="2012" name="PLoS ONE">
        <title>Gene sets for utilization of primary and secondary nutrition supplies in the distal gut of endangered iberian lynx.</title>
        <authorList>
            <person name="Alcaide M."/>
            <person name="Messina E."/>
            <person name="Richter M."/>
            <person name="Bargiela R."/>
            <person name="Peplies J."/>
            <person name="Huws S.A."/>
            <person name="Newbold C.J."/>
            <person name="Golyshin P.N."/>
            <person name="Simon M.A."/>
            <person name="Lopez G."/>
            <person name="Yakimov M.M."/>
            <person name="Ferrer M."/>
        </authorList>
    </citation>
    <scope>NUCLEOTIDE SEQUENCE</scope>
</reference>
<keyword evidence="6" id="KW-0234">DNA repair</keyword>
<dbReference type="GO" id="GO:0043590">
    <property type="term" value="C:bacterial nucleoid"/>
    <property type="evidence" value="ECO:0007669"/>
    <property type="project" value="TreeGrafter"/>
</dbReference>
<feature type="non-terminal residue" evidence="8">
    <location>
        <position position="192"/>
    </location>
</feature>
<keyword evidence="4" id="KW-0227">DNA damage</keyword>
<dbReference type="GO" id="GO:0006281">
    <property type="term" value="P:DNA repair"/>
    <property type="evidence" value="ECO:0007669"/>
    <property type="project" value="UniProtKB-KW"/>
</dbReference>
<name>J9FG93_9ZZZZ</name>
<dbReference type="GO" id="GO:0006310">
    <property type="term" value="P:DNA recombination"/>
    <property type="evidence" value="ECO:0007669"/>
    <property type="project" value="InterPro"/>
</dbReference>
<dbReference type="SUPFAM" id="SSF52540">
    <property type="entry name" value="P-loop containing nucleoside triphosphate hydrolases"/>
    <property type="match status" value="1"/>
</dbReference>
<evidence type="ECO:0000256" key="5">
    <source>
        <dbReference type="ARBA" id="ARBA00022840"/>
    </source>
</evidence>
<evidence type="ECO:0000256" key="4">
    <source>
        <dbReference type="ARBA" id="ARBA00022763"/>
    </source>
</evidence>
<dbReference type="GO" id="GO:0009432">
    <property type="term" value="P:SOS response"/>
    <property type="evidence" value="ECO:0007669"/>
    <property type="project" value="TreeGrafter"/>
</dbReference>
<organism evidence="8">
    <name type="scientific">gut metagenome</name>
    <dbReference type="NCBI Taxonomy" id="749906"/>
    <lineage>
        <taxon>unclassified sequences</taxon>
        <taxon>metagenomes</taxon>
        <taxon>organismal metagenomes</taxon>
    </lineage>
</organism>
<comment type="similarity">
    <text evidence="1">Belongs to the RecN family.</text>
</comment>
<evidence type="ECO:0000313" key="8">
    <source>
        <dbReference type="EMBL" id="EJW93448.1"/>
    </source>
</evidence>
<evidence type="ECO:0000256" key="2">
    <source>
        <dbReference type="ARBA" id="ARBA00021315"/>
    </source>
</evidence>
<evidence type="ECO:0000256" key="1">
    <source>
        <dbReference type="ARBA" id="ARBA00009441"/>
    </source>
</evidence>
<feature type="non-terminal residue" evidence="8">
    <location>
        <position position="1"/>
    </location>
</feature>
<evidence type="ECO:0000256" key="3">
    <source>
        <dbReference type="ARBA" id="ARBA00022741"/>
    </source>
</evidence>
<dbReference type="EMBL" id="AMCI01006968">
    <property type="protein sequence ID" value="EJW93448.1"/>
    <property type="molecule type" value="Genomic_DNA"/>
</dbReference>
<evidence type="ECO:0000256" key="7">
    <source>
        <dbReference type="ARBA" id="ARBA00033408"/>
    </source>
</evidence>
<comment type="caution">
    <text evidence="8">The sequence shown here is derived from an EMBL/GenBank/DDBJ whole genome shotgun (WGS) entry which is preliminary data.</text>
</comment>
<dbReference type="PANTHER" id="PTHR11059">
    <property type="entry name" value="DNA REPAIR PROTEIN RECN"/>
    <property type="match status" value="1"/>
</dbReference>
<dbReference type="PANTHER" id="PTHR11059:SF0">
    <property type="entry name" value="DNA REPAIR PROTEIN RECN"/>
    <property type="match status" value="1"/>
</dbReference>
<evidence type="ECO:0000256" key="6">
    <source>
        <dbReference type="ARBA" id="ARBA00023204"/>
    </source>
</evidence>
<keyword evidence="5" id="KW-0067">ATP-binding</keyword>